<dbReference type="Proteomes" id="UP000747542">
    <property type="component" value="Unassembled WGS sequence"/>
</dbReference>
<keyword evidence="2" id="KW-1185">Reference proteome</keyword>
<evidence type="ECO:0000313" key="1">
    <source>
        <dbReference type="EMBL" id="KAG7168837.1"/>
    </source>
</evidence>
<dbReference type="EMBL" id="JAHLQT010018693">
    <property type="protein sequence ID" value="KAG7168837.1"/>
    <property type="molecule type" value="Genomic_DNA"/>
</dbReference>
<accession>A0A8J5K414</accession>
<protein>
    <submittedName>
        <fullName evidence="1">Uncharacterized protein</fullName>
    </submittedName>
</protein>
<feature type="non-terminal residue" evidence="1">
    <location>
        <position position="1"/>
    </location>
</feature>
<organism evidence="1 2">
    <name type="scientific">Homarus americanus</name>
    <name type="common">American lobster</name>
    <dbReference type="NCBI Taxonomy" id="6706"/>
    <lineage>
        <taxon>Eukaryota</taxon>
        <taxon>Metazoa</taxon>
        <taxon>Ecdysozoa</taxon>
        <taxon>Arthropoda</taxon>
        <taxon>Crustacea</taxon>
        <taxon>Multicrustacea</taxon>
        <taxon>Malacostraca</taxon>
        <taxon>Eumalacostraca</taxon>
        <taxon>Eucarida</taxon>
        <taxon>Decapoda</taxon>
        <taxon>Pleocyemata</taxon>
        <taxon>Astacidea</taxon>
        <taxon>Nephropoidea</taxon>
        <taxon>Nephropidae</taxon>
        <taxon>Homarus</taxon>
    </lineage>
</organism>
<sequence>TEEEIFSRPPHGQKVLGRVIRSGSAVGRRLGVLHLVLMTKGLVNEQQHTTSCFCSSWAS</sequence>
<comment type="caution">
    <text evidence="1">The sequence shown here is derived from an EMBL/GenBank/DDBJ whole genome shotgun (WGS) entry which is preliminary data.</text>
</comment>
<gene>
    <name evidence="1" type="ORF">Hamer_G021570</name>
</gene>
<reference evidence="1" key="1">
    <citation type="journal article" date="2021" name="Sci. Adv.">
        <title>The American lobster genome reveals insights on longevity, neural, and immune adaptations.</title>
        <authorList>
            <person name="Polinski J.M."/>
            <person name="Zimin A.V."/>
            <person name="Clark K.F."/>
            <person name="Kohn A.B."/>
            <person name="Sadowski N."/>
            <person name="Timp W."/>
            <person name="Ptitsyn A."/>
            <person name="Khanna P."/>
            <person name="Romanova D.Y."/>
            <person name="Williams P."/>
            <person name="Greenwood S.J."/>
            <person name="Moroz L.L."/>
            <person name="Walt D.R."/>
            <person name="Bodnar A.G."/>
        </authorList>
    </citation>
    <scope>NUCLEOTIDE SEQUENCE</scope>
    <source>
        <strain evidence="1">GMGI-L3</strain>
    </source>
</reference>
<proteinExistence type="predicted"/>
<dbReference type="AlphaFoldDB" id="A0A8J5K414"/>
<name>A0A8J5K414_HOMAM</name>
<evidence type="ECO:0000313" key="2">
    <source>
        <dbReference type="Proteomes" id="UP000747542"/>
    </source>
</evidence>